<name>A0A1Y2HNN8_9FUNG</name>
<evidence type="ECO:0000313" key="3">
    <source>
        <dbReference type="Proteomes" id="UP000193411"/>
    </source>
</evidence>
<dbReference type="STRING" id="765915.A0A1Y2HNN8"/>
<evidence type="ECO:0000313" key="2">
    <source>
        <dbReference type="EMBL" id="ORZ36198.1"/>
    </source>
</evidence>
<evidence type="ECO:0000256" key="1">
    <source>
        <dbReference type="SAM" id="MobiDB-lite"/>
    </source>
</evidence>
<dbReference type="OrthoDB" id="58379at2759"/>
<dbReference type="PANTHER" id="PTHR38696:SF1">
    <property type="entry name" value="MEDIATOR OF RNA POLYMERASE II TRANSCRIPTION SUBUNIT 13"/>
    <property type="match status" value="1"/>
</dbReference>
<accession>A0A1Y2HNN8</accession>
<organism evidence="2 3">
    <name type="scientific">Catenaria anguillulae PL171</name>
    <dbReference type="NCBI Taxonomy" id="765915"/>
    <lineage>
        <taxon>Eukaryota</taxon>
        <taxon>Fungi</taxon>
        <taxon>Fungi incertae sedis</taxon>
        <taxon>Blastocladiomycota</taxon>
        <taxon>Blastocladiomycetes</taxon>
        <taxon>Blastocladiales</taxon>
        <taxon>Catenariaceae</taxon>
        <taxon>Catenaria</taxon>
    </lineage>
</organism>
<dbReference type="Proteomes" id="UP000193411">
    <property type="component" value="Unassembled WGS sequence"/>
</dbReference>
<sequence>MNPKSSKAAEADATFYHPAANDAPAPSYNATDPAAAAPPPSYDDEDSTATISLHSNDTIHLFGCDAATVNRVRVEIVRVWPRGIQEEGESKFGTNAIYKFKLKGYPWVGQLDEAVHSRQLLSGIFRCMLESGWRLLAPLDSIHRDFNRPSLAFLRSTPIRLSSPSDLFSISFNEQDLLRVIGAPPEIQAVVHQTIVRYWPSGIQKANEHHGAQQYKLKGYPWCSVEKTETIHSQILLTQLLARLRKMGYHMFASLNVSGQSDRPDSWFLVKVLSAEF</sequence>
<dbReference type="AlphaFoldDB" id="A0A1Y2HNN8"/>
<proteinExistence type="predicted"/>
<dbReference type="EMBL" id="MCFL01000018">
    <property type="protein sequence ID" value="ORZ36198.1"/>
    <property type="molecule type" value="Genomic_DNA"/>
</dbReference>
<keyword evidence="3" id="KW-1185">Reference proteome</keyword>
<gene>
    <name evidence="2" type="ORF">BCR44DRAFT_1084492</name>
</gene>
<protein>
    <submittedName>
        <fullName evidence="2">Uncharacterized protein</fullName>
    </submittedName>
</protein>
<reference evidence="2 3" key="1">
    <citation type="submission" date="2016-07" db="EMBL/GenBank/DDBJ databases">
        <title>Pervasive Adenine N6-methylation of Active Genes in Fungi.</title>
        <authorList>
            <consortium name="DOE Joint Genome Institute"/>
            <person name="Mondo S.J."/>
            <person name="Dannebaum R.O."/>
            <person name="Kuo R.C."/>
            <person name="Labutti K."/>
            <person name="Haridas S."/>
            <person name="Kuo A."/>
            <person name="Salamov A."/>
            <person name="Ahrendt S.R."/>
            <person name="Lipzen A."/>
            <person name="Sullivan W."/>
            <person name="Andreopoulos W.B."/>
            <person name="Clum A."/>
            <person name="Lindquist E."/>
            <person name="Daum C."/>
            <person name="Ramamoorthy G.K."/>
            <person name="Gryganskyi A."/>
            <person name="Culley D."/>
            <person name="Magnuson J.K."/>
            <person name="James T.Y."/>
            <person name="O'Malley M.A."/>
            <person name="Stajich J.E."/>
            <person name="Spatafora J.W."/>
            <person name="Visel A."/>
            <person name="Grigoriev I.V."/>
        </authorList>
    </citation>
    <scope>NUCLEOTIDE SEQUENCE [LARGE SCALE GENOMIC DNA]</scope>
    <source>
        <strain evidence="2 3">PL171</strain>
    </source>
</reference>
<feature type="region of interest" description="Disordered" evidence="1">
    <location>
        <begin position="1"/>
        <end position="47"/>
    </location>
</feature>
<comment type="caution">
    <text evidence="2">The sequence shown here is derived from an EMBL/GenBank/DDBJ whole genome shotgun (WGS) entry which is preliminary data.</text>
</comment>
<dbReference type="PANTHER" id="PTHR38696">
    <property type="entry name" value="MEDIATOR OF RNA POLYMERASE II TRANSCRIPTION SUBUNIT 13"/>
    <property type="match status" value="1"/>
</dbReference>